<accession>A0AAE1KR40</accession>
<keyword evidence="3" id="KW-1185">Reference proteome</keyword>
<dbReference type="Proteomes" id="UP001286313">
    <property type="component" value="Unassembled WGS sequence"/>
</dbReference>
<evidence type="ECO:0000256" key="1">
    <source>
        <dbReference type="SAM" id="MobiDB-lite"/>
    </source>
</evidence>
<dbReference type="EMBL" id="JAWQEG010001202">
    <property type="protein sequence ID" value="KAK3881574.1"/>
    <property type="molecule type" value="Genomic_DNA"/>
</dbReference>
<evidence type="ECO:0000313" key="3">
    <source>
        <dbReference type="Proteomes" id="UP001286313"/>
    </source>
</evidence>
<name>A0AAE1KR40_PETCI</name>
<proteinExistence type="predicted"/>
<gene>
    <name evidence="2" type="ORF">Pcinc_014004</name>
</gene>
<feature type="region of interest" description="Disordered" evidence="1">
    <location>
        <begin position="1"/>
        <end position="21"/>
    </location>
</feature>
<organism evidence="2 3">
    <name type="scientific">Petrolisthes cinctipes</name>
    <name type="common">Flat porcelain crab</name>
    <dbReference type="NCBI Taxonomy" id="88211"/>
    <lineage>
        <taxon>Eukaryota</taxon>
        <taxon>Metazoa</taxon>
        <taxon>Ecdysozoa</taxon>
        <taxon>Arthropoda</taxon>
        <taxon>Crustacea</taxon>
        <taxon>Multicrustacea</taxon>
        <taxon>Malacostraca</taxon>
        <taxon>Eumalacostraca</taxon>
        <taxon>Eucarida</taxon>
        <taxon>Decapoda</taxon>
        <taxon>Pleocyemata</taxon>
        <taxon>Anomura</taxon>
        <taxon>Galatheoidea</taxon>
        <taxon>Porcellanidae</taxon>
        <taxon>Petrolisthes</taxon>
    </lineage>
</organism>
<dbReference type="AlphaFoldDB" id="A0AAE1KR40"/>
<sequence>MPNLDPPPDTRSRAPQSPCDAPTTYALLMQRNDAGTPRKLRIVLVHDDGACRQEMIFSAPSTVHIAFSPQPGWGEAPIVIVDRLPTGLSLLYFRIVQVRPIP</sequence>
<reference evidence="2" key="1">
    <citation type="submission" date="2023-10" db="EMBL/GenBank/DDBJ databases">
        <title>Genome assemblies of two species of porcelain crab, Petrolisthes cinctipes and Petrolisthes manimaculis (Anomura: Porcellanidae).</title>
        <authorList>
            <person name="Angst P."/>
        </authorList>
    </citation>
    <scope>NUCLEOTIDE SEQUENCE</scope>
    <source>
        <strain evidence="2">PB745_01</strain>
        <tissue evidence="2">Gill</tissue>
    </source>
</reference>
<comment type="caution">
    <text evidence="2">The sequence shown here is derived from an EMBL/GenBank/DDBJ whole genome shotgun (WGS) entry which is preliminary data.</text>
</comment>
<evidence type="ECO:0000313" key="2">
    <source>
        <dbReference type="EMBL" id="KAK3881574.1"/>
    </source>
</evidence>
<protein>
    <submittedName>
        <fullName evidence="2">Uncharacterized protein</fullName>
    </submittedName>
</protein>